<protein>
    <submittedName>
        <fullName evidence="2">SprT-like family protein</fullName>
    </submittedName>
</protein>
<name>A0A1H4E574_9BACT</name>
<reference evidence="3" key="1">
    <citation type="submission" date="2016-10" db="EMBL/GenBank/DDBJ databases">
        <authorList>
            <person name="Varghese N."/>
            <person name="Submissions S."/>
        </authorList>
    </citation>
    <scope>NUCLEOTIDE SEQUENCE [LARGE SCALE GENOMIC DNA]</scope>
    <source>
        <strain evidence="3">DSM 23920</strain>
    </source>
</reference>
<organism evidence="2 3">
    <name type="scientific">Chitinophaga terrae</name>
    <name type="common">ex Kim and Jung 2007</name>
    <dbReference type="NCBI Taxonomy" id="408074"/>
    <lineage>
        <taxon>Bacteria</taxon>
        <taxon>Pseudomonadati</taxon>
        <taxon>Bacteroidota</taxon>
        <taxon>Chitinophagia</taxon>
        <taxon>Chitinophagales</taxon>
        <taxon>Chitinophagaceae</taxon>
        <taxon>Chitinophaga</taxon>
    </lineage>
</organism>
<gene>
    <name evidence="2" type="ORF">SAMN05660909_03523</name>
</gene>
<dbReference type="InterPro" id="IPR006640">
    <property type="entry name" value="SprT-like_domain"/>
</dbReference>
<dbReference type="OrthoDB" id="267364at2"/>
<dbReference type="STRING" id="408074.SAMN05660909_03523"/>
<dbReference type="EMBL" id="FNRL01000016">
    <property type="protein sequence ID" value="SEA80195.1"/>
    <property type="molecule type" value="Genomic_DNA"/>
</dbReference>
<dbReference type="AlphaFoldDB" id="A0A1H4E574"/>
<accession>A0A1H4E574</accession>
<feature type="domain" description="SprT-like" evidence="1">
    <location>
        <begin position="50"/>
        <end position="101"/>
    </location>
</feature>
<evidence type="ECO:0000259" key="1">
    <source>
        <dbReference type="Pfam" id="PF10263"/>
    </source>
</evidence>
<dbReference type="Proteomes" id="UP000199656">
    <property type="component" value="Unassembled WGS sequence"/>
</dbReference>
<sequence length="210" mass="24332">MKKEAPLHALAAYLPEGTFDQVMDFIRTYKVHLTITRERASILGDYRHPDGTGKGHRISVNGSLNRYAFLITLLHEIAHLTTYNKYANNVPAHGKEWKQEFSFILKGFVGKNYLPPDVEMAIRQSITNPAASSCADENLMRVLRNYDRKKENHLFVEQIPLHGFFRTKDGRVFQRNEKIRKRYRGTEIATGKVYLFSPVYEVELIAEMQK</sequence>
<dbReference type="RefSeq" id="WP_089763239.1">
    <property type="nucleotide sequence ID" value="NZ_BKAT01000028.1"/>
</dbReference>
<dbReference type="Pfam" id="PF10263">
    <property type="entry name" value="SprT-like"/>
    <property type="match status" value="1"/>
</dbReference>
<evidence type="ECO:0000313" key="2">
    <source>
        <dbReference type="EMBL" id="SEA80195.1"/>
    </source>
</evidence>
<proteinExistence type="predicted"/>
<evidence type="ECO:0000313" key="3">
    <source>
        <dbReference type="Proteomes" id="UP000199656"/>
    </source>
</evidence>
<keyword evidence="3" id="KW-1185">Reference proteome</keyword>